<keyword evidence="3" id="KW-1185">Reference proteome</keyword>
<protein>
    <submittedName>
        <fullName evidence="2">Uncharacterized protein</fullName>
    </submittedName>
</protein>
<evidence type="ECO:0000313" key="2">
    <source>
        <dbReference type="EMBL" id="KAK7491265.1"/>
    </source>
</evidence>
<dbReference type="Proteomes" id="UP001519460">
    <property type="component" value="Unassembled WGS sequence"/>
</dbReference>
<dbReference type="AlphaFoldDB" id="A0ABD0KVZ0"/>
<name>A0ABD0KVZ0_9CAEN</name>
<gene>
    <name evidence="2" type="ORF">BaRGS_00017536</name>
</gene>
<accession>A0ABD0KVZ0</accession>
<comment type="caution">
    <text evidence="2">The sequence shown here is derived from an EMBL/GenBank/DDBJ whole genome shotgun (WGS) entry which is preliminary data.</text>
</comment>
<feature type="region of interest" description="Disordered" evidence="1">
    <location>
        <begin position="1"/>
        <end position="28"/>
    </location>
</feature>
<dbReference type="EMBL" id="JACVVK020000117">
    <property type="protein sequence ID" value="KAK7491265.1"/>
    <property type="molecule type" value="Genomic_DNA"/>
</dbReference>
<evidence type="ECO:0000256" key="1">
    <source>
        <dbReference type="SAM" id="MobiDB-lite"/>
    </source>
</evidence>
<feature type="non-terminal residue" evidence="2">
    <location>
        <position position="1"/>
    </location>
</feature>
<evidence type="ECO:0000313" key="3">
    <source>
        <dbReference type="Proteomes" id="UP001519460"/>
    </source>
</evidence>
<organism evidence="2 3">
    <name type="scientific">Batillaria attramentaria</name>
    <dbReference type="NCBI Taxonomy" id="370345"/>
    <lineage>
        <taxon>Eukaryota</taxon>
        <taxon>Metazoa</taxon>
        <taxon>Spiralia</taxon>
        <taxon>Lophotrochozoa</taxon>
        <taxon>Mollusca</taxon>
        <taxon>Gastropoda</taxon>
        <taxon>Caenogastropoda</taxon>
        <taxon>Sorbeoconcha</taxon>
        <taxon>Cerithioidea</taxon>
        <taxon>Batillariidae</taxon>
        <taxon>Batillaria</taxon>
    </lineage>
</organism>
<sequence length="104" mass="11449">HSSFLRARQGKKNDQPDLPRQQGVESNQTCAVTERASCEVSVTLHFPPTLASGSRPSRLSLSQTPVGHSANANYYTTGGVKTRRPGDFPELLRFNSSDEECSWL</sequence>
<feature type="region of interest" description="Disordered" evidence="1">
    <location>
        <begin position="47"/>
        <end position="86"/>
    </location>
</feature>
<proteinExistence type="predicted"/>
<reference evidence="2 3" key="1">
    <citation type="journal article" date="2023" name="Sci. Data">
        <title>Genome assembly of the Korean intertidal mud-creeper Batillaria attramentaria.</title>
        <authorList>
            <person name="Patra A.K."/>
            <person name="Ho P.T."/>
            <person name="Jun S."/>
            <person name="Lee S.J."/>
            <person name="Kim Y."/>
            <person name="Won Y.J."/>
        </authorList>
    </citation>
    <scope>NUCLEOTIDE SEQUENCE [LARGE SCALE GENOMIC DNA]</scope>
    <source>
        <strain evidence="2">Wonlab-2016</strain>
    </source>
</reference>
<feature type="compositionally biased region" description="Polar residues" evidence="1">
    <location>
        <begin position="51"/>
        <end position="76"/>
    </location>
</feature>